<proteinExistence type="predicted"/>
<gene>
    <name evidence="2" type="ORF">WH47_06547</name>
</gene>
<sequence length="129" mass="14612">MYLCCNVQRQCVKKKIFLILFQGSSHYCVWGSCTSWESCCGNNVCCNDVDFNSLYLTAAIFGTIIVMALCCACFYCSSRRVYSPLLKKYLKISYTLLSTQQENRTGPSTNQDATMEDCIVQIEKTKTVL</sequence>
<evidence type="ECO:0000313" key="2">
    <source>
        <dbReference type="EMBL" id="KOC68755.1"/>
    </source>
</evidence>
<dbReference type="OrthoDB" id="10070083at2759"/>
<evidence type="ECO:0000256" key="1">
    <source>
        <dbReference type="SAM" id="Phobius"/>
    </source>
</evidence>
<dbReference type="Proteomes" id="UP000053825">
    <property type="component" value="Unassembled WGS sequence"/>
</dbReference>
<organism evidence="2 3">
    <name type="scientific">Habropoda laboriosa</name>
    <dbReference type="NCBI Taxonomy" id="597456"/>
    <lineage>
        <taxon>Eukaryota</taxon>
        <taxon>Metazoa</taxon>
        <taxon>Ecdysozoa</taxon>
        <taxon>Arthropoda</taxon>
        <taxon>Hexapoda</taxon>
        <taxon>Insecta</taxon>
        <taxon>Pterygota</taxon>
        <taxon>Neoptera</taxon>
        <taxon>Endopterygota</taxon>
        <taxon>Hymenoptera</taxon>
        <taxon>Apocrita</taxon>
        <taxon>Aculeata</taxon>
        <taxon>Apoidea</taxon>
        <taxon>Anthophila</taxon>
        <taxon>Apidae</taxon>
        <taxon>Habropoda</taxon>
    </lineage>
</organism>
<reference evidence="2 3" key="1">
    <citation type="submission" date="2015-07" db="EMBL/GenBank/DDBJ databases">
        <title>The genome of Habropoda laboriosa.</title>
        <authorList>
            <person name="Pan H."/>
            <person name="Kapheim K."/>
        </authorList>
    </citation>
    <scope>NUCLEOTIDE SEQUENCE [LARGE SCALE GENOMIC DNA]</scope>
    <source>
        <strain evidence="2">0110345459</strain>
    </source>
</reference>
<keyword evidence="3" id="KW-1185">Reference proteome</keyword>
<dbReference type="AlphaFoldDB" id="A0A0L7RD80"/>
<dbReference type="EMBL" id="KQ414615">
    <property type="protein sequence ID" value="KOC68755.1"/>
    <property type="molecule type" value="Genomic_DNA"/>
</dbReference>
<name>A0A0L7RD80_9HYME</name>
<keyword evidence="1" id="KW-1133">Transmembrane helix</keyword>
<protein>
    <recommendedName>
        <fullName evidence="4">Vesicular, overexpressed in cancer, prosurvival protein 1</fullName>
    </recommendedName>
</protein>
<evidence type="ECO:0008006" key="4">
    <source>
        <dbReference type="Google" id="ProtNLM"/>
    </source>
</evidence>
<feature type="transmembrane region" description="Helical" evidence="1">
    <location>
        <begin position="54"/>
        <end position="77"/>
    </location>
</feature>
<keyword evidence="1" id="KW-0812">Transmembrane</keyword>
<keyword evidence="1" id="KW-0472">Membrane</keyword>
<evidence type="ECO:0000313" key="3">
    <source>
        <dbReference type="Proteomes" id="UP000053825"/>
    </source>
</evidence>
<accession>A0A0L7RD80</accession>